<evidence type="ECO:0000313" key="7">
    <source>
        <dbReference type="Proteomes" id="UP000578697"/>
    </source>
</evidence>
<sequence>MKNDEEVELKWWEVKQGMTPYLKKKALEKKANKHAARKAAKSAEKPETPAEKEKPKVKYFSSQKKVEKTGSLFDVKNIPSDAAELLEKFDSVISSTHPLNSKQRAQLPGLIRTLSHKLTDERGDRRVGYMNSPEFLMAYVHYFMQWNLVRLTRLFANLSPDFFKLKDGDVCLDAGSGPLTLVTALFLARPELRKLKLTWYCMDISQGALSIGENIFLSVAAALQCEGWNIIRVKGEFGASLKEKVSLVASANMFNEVVQDFEMPPDYLAKKYAEKILLYAKEDCGVLLVEPGFPKAARFISLLRDAFLRRKCIMYAPCTHCEECPMDGKAGGKWCNFAFSTEDAPKKLRVLSEKASLPKERAVLTFIACRREEELKKNENPSDLKDLRFRIASDPIRLPKNRTGYYACSSEGLLLVQSARPLLSGEEFKIPYPKKEFHEDWKSGAKIIYLD</sequence>
<dbReference type="GO" id="GO:0006412">
    <property type="term" value="P:translation"/>
    <property type="evidence" value="ECO:0007669"/>
    <property type="project" value="InterPro"/>
</dbReference>
<dbReference type="GO" id="GO:0015935">
    <property type="term" value="C:small ribosomal subunit"/>
    <property type="evidence" value="ECO:0007669"/>
    <property type="project" value="TreeGrafter"/>
</dbReference>
<keyword evidence="4" id="KW-0411">Iron-sulfur</keyword>
<dbReference type="PANTHER" id="PTHR13184">
    <property type="entry name" value="37S RIBOSOMAL PROTEIN S22"/>
    <property type="match status" value="1"/>
</dbReference>
<feature type="compositionally biased region" description="Basic and acidic residues" evidence="5">
    <location>
        <begin position="41"/>
        <end position="56"/>
    </location>
</feature>
<dbReference type="InterPro" id="IPR015324">
    <property type="entry name" value="Ribosomal_Rsm22-like"/>
</dbReference>
<organism evidence="6 7">
    <name type="scientific">Treponema rectale</name>
    <dbReference type="NCBI Taxonomy" id="744512"/>
    <lineage>
        <taxon>Bacteria</taxon>
        <taxon>Pseudomonadati</taxon>
        <taxon>Spirochaetota</taxon>
        <taxon>Spirochaetia</taxon>
        <taxon>Spirochaetales</taxon>
        <taxon>Treponemataceae</taxon>
        <taxon>Treponema</taxon>
    </lineage>
</organism>
<protein>
    <recommendedName>
        <fullName evidence="8">Small ribosomal subunit Rsm22</fullName>
    </recommendedName>
</protein>
<comment type="caution">
    <text evidence="6">The sequence shown here is derived from an EMBL/GenBank/DDBJ whole genome shotgun (WGS) entry which is preliminary data.</text>
</comment>
<dbReference type="GO" id="GO:0051536">
    <property type="term" value="F:iron-sulfur cluster binding"/>
    <property type="evidence" value="ECO:0007669"/>
    <property type="project" value="UniProtKB-KW"/>
</dbReference>
<dbReference type="Proteomes" id="UP000578697">
    <property type="component" value="Unassembled WGS sequence"/>
</dbReference>
<dbReference type="InterPro" id="IPR052571">
    <property type="entry name" value="Mt_RNA_Methyltransferase"/>
</dbReference>
<gene>
    <name evidence="6" type="ORF">HNP77_000960</name>
</gene>
<evidence type="ECO:0000256" key="5">
    <source>
        <dbReference type="SAM" id="MobiDB-lite"/>
    </source>
</evidence>
<keyword evidence="2" id="KW-0809">Transit peptide</keyword>
<dbReference type="GO" id="GO:0003735">
    <property type="term" value="F:structural constituent of ribosome"/>
    <property type="evidence" value="ECO:0007669"/>
    <property type="project" value="TreeGrafter"/>
</dbReference>
<name>A0A840SGN2_9SPIR</name>
<evidence type="ECO:0000256" key="2">
    <source>
        <dbReference type="ARBA" id="ARBA00022946"/>
    </source>
</evidence>
<keyword evidence="1" id="KW-0479">Metal-binding</keyword>
<dbReference type="EMBL" id="JACHFR010000002">
    <property type="protein sequence ID" value="MBB5218591.1"/>
    <property type="molecule type" value="Genomic_DNA"/>
</dbReference>
<evidence type="ECO:0000256" key="1">
    <source>
        <dbReference type="ARBA" id="ARBA00022723"/>
    </source>
</evidence>
<keyword evidence="7" id="KW-1185">Reference proteome</keyword>
<dbReference type="Pfam" id="PF09243">
    <property type="entry name" value="Rsm22"/>
    <property type="match status" value="1"/>
</dbReference>
<dbReference type="AlphaFoldDB" id="A0A840SGN2"/>
<accession>A0A840SGN2</accession>
<evidence type="ECO:0008006" key="8">
    <source>
        <dbReference type="Google" id="ProtNLM"/>
    </source>
</evidence>
<evidence type="ECO:0000313" key="6">
    <source>
        <dbReference type="EMBL" id="MBB5218591.1"/>
    </source>
</evidence>
<keyword evidence="3" id="KW-0408">Iron</keyword>
<proteinExistence type="predicted"/>
<feature type="compositionally biased region" description="Basic residues" evidence="5">
    <location>
        <begin position="26"/>
        <end position="40"/>
    </location>
</feature>
<feature type="region of interest" description="Disordered" evidence="5">
    <location>
        <begin position="26"/>
        <end position="57"/>
    </location>
</feature>
<dbReference type="GO" id="GO:0046872">
    <property type="term" value="F:metal ion binding"/>
    <property type="evidence" value="ECO:0007669"/>
    <property type="project" value="UniProtKB-KW"/>
</dbReference>
<evidence type="ECO:0000256" key="3">
    <source>
        <dbReference type="ARBA" id="ARBA00023004"/>
    </source>
</evidence>
<dbReference type="RefSeq" id="WP_184652039.1">
    <property type="nucleotide sequence ID" value="NZ_JACHFR010000002.1"/>
</dbReference>
<dbReference type="GO" id="GO:0008168">
    <property type="term" value="F:methyltransferase activity"/>
    <property type="evidence" value="ECO:0007669"/>
    <property type="project" value="InterPro"/>
</dbReference>
<dbReference type="PANTHER" id="PTHR13184:SF5">
    <property type="entry name" value="METHYLTRANSFERASE-LIKE PROTEIN 17, MITOCHONDRIAL"/>
    <property type="match status" value="1"/>
</dbReference>
<reference evidence="6 7" key="1">
    <citation type="submission" date="2020-08" db="EMBL/GenBank/DDBJ databases">
        <title>Genomic Encyclopedia of Type Strains, Phase IV (KMG-IV): sequencing the most valuable type-strain genomes for metagenomic binning, comparative biology and taxonomic classification.</title>
        <authorList>
            <person name="Goeker M."/>
        </authorList>
    </citation>
    <scope>NUCLEOTIDE SEQUENCE [LARGE SCALE GENOMIC DNA]</scope>
    <source>
        <strain evidence="6 7">DSM 103679</strain>
    </source>
</reference>
<evidence type="ECO:0000256" key="4">
    <source>
        <dbReference type="ARBA" id="ARBA00023014"/>
    </source>
</evidence>